<gene>
    <name evidence="1" type="ORF">ODY93_13375</name>
</gene>
<sequence length="78" mass="8837">MANLSIKSRKTGEQFDFWMNGDQGYIYLEAAGRRGTLGRQICAGGGFMGNTLSANSESSFKKHCRSWYRAYMRNQTNI</sequence>
<evidence type="ECO:0000313" key="1">
    <source>
        <dbReference type="EMBL" id="MDI5832564.1"/>
    </source>
</evidence>
<comment type="caution">
    <text evidence="1">The sequence shown here is derived from an EMBL/GenBank/DDBJ whole genome shotgun (WGS) entry which is preliminary data.</text>
</comment>
<evidence type="ECO:0000313" key="2">
    <source>
        <dbReference type="Proteomes" id="UP001159075"/>
    </source>
</evidence>
<proteinExistence type="predicted"/>
<dbReference type="Proteomes" id="UP001159075">
    <property type="component" value="Unassembled WGS sequence"/>
</dbReference>
<dbReference type="EMBL" id="JAOTLW010000013">
    <property type="protein sequence ID" value="MDI5832564.1"/>
    <property type="molecule type" value="Genomic_DNA"/>
</dbReference>
<keyword evidence="2" id="KW-1185">Reference proteome</keyword>
<reference evidence="1 2" key="1">
    <citation type="submission" date="2022-09" db="EMBL/GenBank/DDBJ databases">
        <title>The outer-membrane cytochrome OmcA is essential for infection of Shewanella oneidensis by a zebrafish-associated bacteriophage.</title>
        <authorList>
            <person name="Grenfell A.W."/>
            <person name="Intile P."/>
            <person name="Mcfarlane J."/>
            <person name="Leung D."/>
            <person name="Abdalla K."/>
            <person name="Wold M."/>
            <person name="Kees E."/>
            <person name="Gralnick J."/>
        </authorList>
    </citation>
    <scope>NUCLEOTIDE SEQUENCE [LARGE SCALE GENOMIC DNA]</scope>
    <source>
        <strain evidence="1 2">NF-5</strain>
    </source>
</reference>
<protein>
    <submittedName>
        <fullName evidence="1">Uncharacterized protein</fullName>
    </submittedName>
</protein>
<name>A0ABT6UDL4_9GAMM</name>
<accession>A0ABT6UDL4</accession>
<organism evidence="1 2">
    <name type="scientific">Shewanella xiamenensis</name>
    <dbReference type="NCBI Taxonomy" id="332186"/>
    <lineage>
        <taxon>Bacteria</taxon>
        <taxon>Pseudomonadati</taxon>
        <taxon>Pseudomonadota</taxon>
        <taxon>Gammaproteobacteria</taxon>
        <taxon>Alteromonadales</taxon>
        <taxon>Shewanellaceae</taxon>
        <taxon>Shewanella</taxon>
    </lineage>
</organism>
<dbReference type="RefSeq" id="WP_282679533.1">
    <property type="nucleotide sequence ID" value="NZ_CP106875.1"/>
</dbReference>